<dbReference type="InterPro" id="IPR051459">
    <property type="entry name" value="Cytochrome_c-type_DH"/>
</dbReference>
<evidence type="ECO:0000256" key="4">
    <source>
        <dbReference type="PROSITE-ProRule" id="PRU00433"/>
    </source>
</evidence>
<dbReference type="Pfam" id="PF00034">
    <property type="entry name" value="Cytochrom_C"/>
    <property type="match status" value="1"/>
</dbReference>
<keyword evidence="2 4" id="KW-0479">Metal-binding</keyword>
<keyword evidence="5" id="KW-1133">Transmembrane helix</keyword>
<dbReference type="SUPFAM" id="SSF46626">
    <property type="entry name" value="Cytochrome c"/>
    <property type="match status" value="1"/>
</dbReference>
<dbReference type="Gene3D" id="1.10.760.10">
    <property type="entry name" value="Cytochrome c-like domain"/>
    <property type="match status" value="1"/>
</dbReference>
<feature type="domain" description="Cytochrome c" evidence="6">
    <location>
        <begin position="63"/>
        <end position="160"/>
    </location>
</feature>
<evidence type="ECO:0000313" key="8">
    <source>
        <dbReference type="Proteomes" id="UP000825051"/>
    </source>
</evidence>
<dbReference type="Proteomes" id="UP000825051">
    <property type="component" value="Chromosome"/>
</dbReference>
<keyword evidence="1 4" id="KW-0349">Heme</keyword>
<evidence type="ECO:0000256" key="3">
    <source>
        <dbReference type="ARBA" id="ARBA00023004"/>
    </source>
</evidence>
<dbReference type="RefSeq" id="WP_220164143.1">
    <property type="nucleotide sequence ID" value="NZ_CP080507.1"/>
</dbReference>
<evidence type="ECO:0000259" key="6">
    <source>
        <dbReference type="PROSITE" id="PS51007"/>
    </source>
</evidence>
<reference evidence="7" key="1">
    <citation type="submission" date="2021-08" db="EMBL/GenBank/DDBJ databases">
        <title>Genome of a novel bacterium of the phylum Verrucomicrobia, Oleiharenicola sp. KSB-15.</title>
        <authorList>
            <person name="Chung J.-H."/>
            <person name="Ahn J.-H."/>
            <person name="Yoon Y."/>
            <person name="Kim D.-Y."/>
            <person name="An S.-H."/>
            <person name="Park I."/>
            <person name="Yeon J."/>
        </authorList>
    </citation>
    <scope>NUCLEOTIDE SEQUENCE</scope>
    <source>
        <strain evidence="7">KSB-15</strain>
    </source>
</reference>
<keyword evidence="3 4" id="KW-0408">Iron</keyword>
<feature type="transmembrane region" description="Helical" evidence="5">
    <location>
        <begin position="12"/>
        <end position="33"/>
    </location>
</feature>
<dbReference type="AlphaFoldDB" id="A0A8F9TX86"/>
<gene>
    <name evidence="7" type="ORF">K0B96_04075</name>
</gene>
<evidence type="ECO:0000313" key="7">
    <source>
        <dbReference type="EMBL" id="QYM79805.1"/>
    </source>
</evidence>
<keyword evidence="8" id="KW-1185">Reference proteome</keyword>
<dbReference type="EMBL" id="CP080507">
    <property type="protein sequence ID" value="QYM79805.1"/>
    <property type="molecule type" value="Genomic_DNA"/>
</dbReference>
<dbReference type="GO" id="GO:0009055">
    <property type="term" value="F:electron transfer activity"/>
    <property type="evidence" value="ECO:0007669"/>
    <property type="project" value="InterPro"/>
</dbReference>
<keyword evidence="5" id="KW-0472">Membrane</keyword>
<dbReference type="InterPro" id="IPR009056">
    <property type="entry name" value="Cyt_c-like_dom"/>
</dbReference>
<dbReference type="PANTHER" id="PTHR35008:SF8">
    <property type="entry name" value="ALCOHOL DEHYDROGENASE CYTOCHROME C SUBUNIT"/>
    <property type="match status" value="1"/>
</dbReference>
<evidence type="ECO:0000256" key="1">
    <source>
        <dbReference type="ARBA" id="ARBA00022617"/>
    </source>
</evidence>
<accession>A0A8F9TX86</accession>
<protein>
    <submittedName>
        <fullName evidence="7">Cytochrome c</fullName>
    </submittedName>
</protein>
<dbReference type="InterPro" id="IPR036909">
    <property type="entry name" value="Cyt_c-like_dom_sf"/>
</dbReference>
<dbReference type="PANTHER" id="PTHR35008">
    <property type="entry name" value="BLL4482 PROTEIN-RELATED"/>
    <property type="match status" value="1"/>
</dbReference>
<keyword evidence="5" id="KW-0812">Transmembrane</keyword>
<evidence type="ECO:0000256" key="5">
    <source>
        <dbReference type="SAM" id="Phobius"/>
    </source>
</evidence>
<dbReference type="KEGG" id="ole:K0B96_04075"/>
<dbReference type="GO" id="GO:0020037">
    <property type="term" value="F:heme binding"/>
    <property type="evidence" value="ECO:0007669"/>
    <property type="project" value="InterPro"/>
</dbReference>
<evidence type="ECO:0000256" key="2">
    <source>
        <dbReference type="ARBA" id="ARBA00022723"/>
    </source>
</evidence>
<name>A0A8F9TX86_9BACT</name>
<sequence>MKFKPDTKAHYALMPLAIVFVFSAFIFIAGTYVHDFSGHFAPSVFDETGLPIQPGSGATAKVDPLVLGRRQFDSACVTCHQATGLGIPGVYPPLAGSEWVDGSEERVISIVLHGLKGKVHVKGAEFGAAVMPAFGQVPGSGYNWSDEKIAAVLTFIRQEWGNKAGPITAAKVAELRTKEGSRGEWSEEELLKLP</sequence>
<proteinExistence type="predicted"/>
<dbReference type="GO" id="GO:0046872">
    <property type="term" value="F:metal ion binding"/>
    <property type="evidence" value="ECO:0007669"/>
    <property type="project" value="UniProtKB-KW"/>
</dbReference>
<organism evidence="7 8">
    <name type="scientific">Horticoccus luteus</name>
    <dbReference type="NCBI Taxonomy" id="2862869"/>
    <lineage>
        <taxon>Bacteria</taxon>
        <taxon>Pseudomonadati</taxon>
        <taxon>Verrucomicrobiota</taxon>
        <taxon>Opitutia</taxon>
        <taxon>Opitutales</taxon>
        <taxon>Opitutaceae</taxon>
        <taxon>Horticoccus</taxon>
    </lineage>
</organism>
<dbReference type="PROSITE" id="PS51007">
    <property type="entry name" value="CYTC"/>
    <property type="match status" value="1"/>
</dbReference>